<dbReference type="EMBL" id="MN740383">
    <property type="protein sequence ID" value="QHU03532.1"/>
    <property type="molecule type" value="Genomic_DNA"/>
</dbReference>
<name>A0A6C0JD06_9ZZZZ</name>
<sequence length="277" mass="31292">MSEENFNGGITPSSLRKQELDLREKSWNDQHETILRQWGEASGCYRYMNHRAFLLYKKLSLRFTLPVIVLSTVTGTANFAQDQFPASMQGSVPAMIGGLNLVAGLIATIMQFLKINELMENHKTSALAYGLLSRNIRLMLALPRRERSADGLDFVNTCKAEYDRLIEQSPAIPIGILDAFEKEYPANTFTKPEILDVRAIPKIKRITVAGAVTRGGPFSRFGEMMNSKAEYDRKAKEFEEEMVEEVEEGEEEEEEEEDAKSSVSEEPEDVEQGRPTE</sequence>
<proteinExistence type="predicted"/>
<reference evidence="3" key="1">
    <citation type="journal article" date="2020" name="Nature">
        <title>Giant virus diversity and host interactions through global metagenomics.</title>
        <authorList>
            <person name="Schulz F."/>
            <person name="Roux S."/>
            <person name="Paez-Espino D."/>
            <person name="Jungbluth S."/>
            <person name="Walsh D.A."/>
            <person name="Denef V.J."/>
            <person name="McMahon K.D."/>
            <person name="Konstantinidis K.T."/>
            <person name="Eloe-Fadrosh E.A."/>
            <person name="Kyrpides N.C."/>
            <person name="Woyke T."/>
        </authorList>
    </citation>
    <scope>NUCLEOTIDE SEQUENCE</scope>
    <source>
        <strain evidence="3">GVMAG-M-3300027206-1</strain>
    </source>
</reference>
<keyword evidence="2" id="KW-0812">Transmembrane</keyword>
<feature type="compositionally biased region" description="Acidic residues" evidence="1">
    <location>
        <begin position="238"/>
        <end position="258"/>
    </location>
</feature>
<keyword evidence="2" id="KW-0472">Membrane</keyword>
<feature type="transmembrane region" description="Helical" evidence="2">
    <location>
        <begin position="59"/>
        <end position="80"/>
    </location>
</feature>
<evidence type="ECO:0000256" key="2">
    <source>
        <dbReference type="SAM" id="Phobius"/>
    </source>
</evidence>
<feature type="transmembrane region" description="Helical" evidence="2">
    <location>
        <begin position="92"/>
        <end position="113"/>
    </location>
</feature>
<organism evidence="3">
    <name type="scientific">viral metagenome</name>
    <dbReference type="NCBI Taxonomy" id="1070528"/>
    <lineage>
        <taxon>unclassified sequences</taxon>
        <taxon>metagenomes</taxon>
        <taxon>organismal metagenomes</taxon>
    </lineage>
</organism>
<dbReference type="AlphaFoldDB" id="A0A6C0JD06"/>
<evidence type="ECO:0000256" key="1">
    <source>
        <dbReference type="SAM" id="MobiDB-lite"/>
    </source>
</evidence>
<feature type="region of interest" description="Disordered" evidence="1">
    <location>
        <begin position="232"/>
        <end position="277"/>
    </location>
</feature>
<accession>A0A6C0JD06</accession>
<dbReference type="NCBIfam" id="NF033632">
    <property type="entry name" value="SLATT_4"/>
    <property type="match status" value="1"/>
</dbReference>
<evidence type="ECO:0000313" key="3">
    <source>
        <dbReference type="EMBL" id="QHU03532.1"/>
    </source>
</evidence>
<evidence type="ECO:0008006" key="4">
    <source>
        <dbReference type="Google" id="ProtNLM"/>
    </source>
</evidence>
<protein>
    <recommendedName>
        <fullName evidence="4">VP11</fullName>
    </recommendedName>
</protein>
<keyword evidence="2" id="KW-1133">Transmembrane helix</keyword>